<evidence type="ECO:0000313" key="1">
    <source>
        <dbReference type="EnsemblPlants" id="OGLUM01G38150.2"/>
    </source>
</evidence>
<dbReference type="Proteomes" id="UP000026961">
    <property type="component" value="Chromosome 1"/>
</dbReference>
<dbReference type="EnsemblPlants" id="OGLUM01G38150.2">
    <property type="protein sequence ID" value="OGLUM01G38150.2"/>
    <property type="gene ID" value="OGLUM01G38150"/>
</dbReference>
<accession>A0A0D9YG44</accession>
<organism evidence="1">
    <name type="scientific">Oryza glumipatula</name>
    <dbReference type="NCBI Taxonomy" id="40148"/>
    <lineage>
        <taxon>Eukaryota</taxon>
        <taxon>Viridiplantae</taxon>
        <taxon>Streptophyta</taxon>
        <taxon>Embryophyta</taxon>
        <taxon>Tracheophyta</taxon>
        <taxon>Spermatophyta</taxon>
        <taxon>Magnoliopsida</taxon>
        <taxon>Liliopsida</taxon>
        <taxon>Poales</taxon>
        <taxon>Poaceae</taxon>
        <taxon>BOP clade</taxon>
        <taxon>Oryzoideae</taxon>
        <taxon>Oryzeae</taxon>
        <taxon>Oryzinae</taxon>
        <taxon>Oryza</taxon>
    </lineage>
</organism>
<sequence length="245" mass="26620">MRQAAPVRMECFIGCFKEWEVKNVTSNPIVLGGNIEKICTSSFFVQLKWCLMTAHKNLTLALCQALLLLSNLHINIVPSFGDMGALGIDLCRRSRLRWPHGDGLHASGLADGRDVQPLCWPHAVVLLRHRPRERLHHAAVGVAHSPWASSPPAPDLATGGPDLPHTTPAACSRVRRAPLGLLRAPSRRHERLLPPSGRANLCPAVPATVPARSGVRATDPDAPDDVFNLLTVPFSTKQGIEGVIR</sequence>
<dbReference type="AlphaFoldDB" id="A0A0D9YG44"/>
<evidence type="ECO:0000313" key="2">
    <source>
        <dbReference type="Proteomes" id="UP000026961"/>
    </source>
</evidence>
<dbReference type="Gramene" id="OGLUM01G38150.2">
    <property type="protein sequence ID" value="OGLUM01G38150.2"/>
    <property type="gene ID" value="OGLUM01G38150"/>
</dbReference>
<dbReference type="HOGENOM" id="CLU_1135026_0_0_1"/>
<reference evidence="1" key="1">
    <citation type="submission" date="2013-08" db="EMBL/GenBank/DDBJ databases">
        <title>Oryza genome evolution.</title>
        <authorList>
            <person name="Wing R.A."/>
            <person name="Panaud O."/>
            <person name="Oliveira A.C."/>
        </authorList>
    </citation>
    <scope>NUCLEOTIDE SEQUENCE</scope>
</reference>
<reference evidence="1" key="3">
    <citation type="submission" date="2018-05" db="EMBL/GenBank/DDBJ databases">
        <title>OgluRS3 (Oryza glumaepatula Reference Sequence Version 3).</title>
        <authorList>
            <person name="Zhang J."/>
            <person name="Kudrna D."/>
            <person name="Lee S."/>
            <person name="Talag J."/>
            <person name="Welchert J."/>
            <person name="Wing R.A."/>
        </authorList>
    </citation>
    <scope>NUCLEOTIDE SEQUENCE [LARGE SCALE GENOMIC DNA]</scope>
</reference>
<proteinExistence type="predicted"/>
<reference evidence="1" key="2">
    <citation type="submission" date="2015-04" db="UniProtKB">
        <authorList>
            <consortium name="EnsemblPlants"/>
        </authorList>
    </citation>
    <scope>IDENTIFICATION</scope>
</reference>
<protein>
    <submittedName>
        <fullName evidence="1">Uncharacterized protein</fullName>
    </submittedName>
</protein>
<name>A0A0D9YG44_9ORYZ</name>
<keyword evidence="2" id="KW-1185">Reference proteome</keyword>